<comment type="caution">
    <text evidence="1">The sequence shown here is derived from an EMBL/GenBank/DDBJ whole genome shotgun (WGS) entry which is preliminary data.</text>
</comment>
<gene>
    <name evidence="1" type="ORF">Cpap_3998</name>
</gene>
<evidence type="ECO:0000313" key="1">
    <source>
        <dbReference type="EMBL" id="EGD49562.1"/>
    </source>
</evidence>
<proteinExistence type="predicted"/>
<dbReference type="eggNOG" id="ENOG50321YA">
    <property type="taxonomic scope" value="Bacteria"/>
</dbReference>
<sequence>MLLAYNKNYPSATKSLTVYLNVDYYINNDYQNRGEKMDKQKVWFALSECVYDGMKAYYSVGKNMPKVRGKFIMYVMHNFSPDEIMPDYTYQHARRKMICVKLRDSDITFIERLEKKYGRSTSSLARDLLYTFLKEKQIIK</sequence>
<dbReference type="Proteomes" id="UP000003860">
    <property type="component" value="Unassembled WGS sequence"/>
</dbReference>
<keyword evidence="2" id="KW-1185">Reference proteome</keyword>
<organism evidence="1 2">
    <name type="scientific">Ruminiclostridium papyrosolvens DSM 2782</name>
    <dbReference type="NCBI Taxonomy" id="588581"/>
    <lineage>
        <taxon>Bacteria</taxon>
        <taxon>Bacillati</taxon>
        <taxon>Bacillota</taxon>
        <taxon>Clostridia</taxon>
        <taxon>Eubacteriales</taxon>
        <taxon>Oscillospiraceae</taxon>
        <taxon>Ruminiclostridium</taxon>
    </lineage>
</organism>
<protein>
    <submittedName>
        <fullName evidence="1">Uncharacterized protein</fullName>
    </submittedName>
</protein>
<dbReference type="STRING" id="588581.Cpap_3998"/>
<accession>F1T7W4</accession>
<name>F1T7W4_9FIRM</name>
<reference evidence="1" key="1">
    <citation type="submission" date="2009-07" db="EMBL/GenBank/DDBJ databases">
        <authorList>
            <consortium name="US DOE Joint Genome Institute (JGI-PGF)"/>
            <person name="Lucas S."/>
            <person name="Copeland A."/>
            <person name="Lapidus A."/>
            <person name="Glavina del Rio T."/>
            <person name="Tice H."/>
            <person name="Bruce D."/>
            <person name="Goodwin L."/>
            <person name="Pitluck S."/>
            <person name="Larimer F."/>
            <person name="Land M.L."/>
            <person name="Mouttaki H."/>
            <person name="He Z."/>
            <person name="Zhou J."/>
            <person name="Hemme C.L."/>
        </authorList>
    </citation>
    <scope>NUCLEOTIDE SEQUENCE [LARGE SCALE GENOMIC DNA]</scope>
    <source>
        <strain evidence="1">DSM 2782</strain>
    </source>
</reference>
<dbReference type="AlphaFoldDB" id="F1T7W4"/>
<dbReference type="EMBL" id="ACXX02000001">
    <property type="protein sequence ID" value="EGD49562.1"/>
    <property type="molecule type" value="Genomic_DNA"/>
</dbReference>
<evidence type="ECO:0000313" key="2">
    <source>
        <dbReference type="Proteomes" id="UP000003860"/>
    </source>
</evidence>
<reference evidence="1" key="2">
    <citation type="submission" date="2011-01" db="EMBL/GenBank/DDBJ databases">
        <title>The Non-contiguous Finished genome of Clostridium papyrosolvens.</title>
        <authorList>
            <person name="Lucas S."/>
            <person name="Copeland A."/>
            <person name="Lapidus A."/>
            <person name="Cheng J.-F."/>
            <person name="Goodwin L."/>
            <person name="Pitluck S."/>
            <person name="Misra M."/>
            <person name="Chertkov O."/>
            <person name="Detter J.C."/>
            <person name="Han C."/>
            <person name="Tapia R."/>
            <person name="Land M."/>
            <person name="Hauser L."/>
            <person name="Kyrpides N."/>
            <person name="Ivanova N."/>
            <person name="Pagani I."/>
            <person name="Mouttaki H."/>
            <person name="He Z."/>
            <person name="Zhou J."/>
            <person name="Hemme C.L."/>
            <person name="Woyke T."/>
        </authorList>
    </citation>
    <scope>NUCLEOTIDE SEQUENCE [LARGE SCALE GENOMIC DNA]</scope>
    <source>
        <strain evidence="1">DSM 2782</strain>
    </source>
</reference>